<dbReference type="AlphaFoldDB" id="A0A2K8N696"/>
<keyword evidence="1" id="KW-0472">Membrane</keyword>
<keyword evidence="1" id="KW-1133">Transmembrane helix</keyword>
<dbReference type="KEGG" id="kyr:CVV65_03340"/>
<dbReference type="Pfam" id="PF13618">
    <property type="entry name" value="Gluconate_2-dh3"/>
    <property type="match status" value="1"/>
</dbReference>
<organism evidence="2 3">
    <name type="scientific">Kyrpidia spormannii</name>
    <dbReference type="NCBI Taxonomy" id="2055160"/>
    <lineage>
        <taxon>Bacteria</taxon>
        <taxon>Bacillati</taxon>
        <taxon>Bacillota</taxon>
        <taxon>Bacilli</taxon>
        <taxon>Bacillales</taxon>
        <taxon>Alicyclobacillaceae</taxon>
        <taxon>Kyrpidia</taxon>
    </lineage>
</organism>
<dbReference type="InterPro" id="IPR027056">
    <property type="entry name" value="Gluconate_2DH_su3"/>
</dbReference>
<protein>
    <submittedName>
        <fullName evidence="2">Dehydrogenase</fullName>
    </submittedName>
</protein>
<sequence>MAESEVKEKKISRRDFLKTAGWAVGGLVVGGVVGGSLVAGLDKGQVVQTGGSISVDYGNALMYFSKEQFQVVEAAVERIFPKDENGPGAKELGIAFFIDHQLAGSWGNNAKEYMLPPFFPGSPTQGYQGQLRHQQIFDAGVQGLDDYCVKHYGKPFVQLDPNQQDSVLEACEKDQIPLKGVSSAYFFSLFRLVTLEGAYADPMYGGNRNMAGWKMKHYPGNQMSYANVVDKNGLVNLEPKSLRDHLV</sequence>
<reference evidence="3" key="1">
    <citation type="submission" date="2017-11" db="EMBL/GenBank/DDBJ databases">
        <title>Complete Genome Sequence of Kyrpidia sp. Strain EA-1, a thermophilic, hydrogen-oxidizing Bacterium, isolated from the Azores.</title>
        <authorList>
            <person name="Reiner J.E."/>
            <person name="Lapp C.J."/>
            <person name="Bunk B."/>
            <person name="Gescher J."/>
        </authorList>
    </citation>
    <scope>NUCLEOTIDE SEQUENCE [LARGE SCALE GENOMIC DNA]</scope>
    <source>
        <strain evidence="3">EA-1</strain>
    </source>
</reference>
<keyword evidence="1" id="KW-0812">Transmembrane</keyword>
<feature type="transmembrane region" description="Helical" evidence="1">
    <location>
        <begin position="20"/>
        <end position="41"/>
    </location>
</feature>
<proteinExistence type="predicted"/>
<keyword evidence="3" id="KW-1185">Reference proteome</keyword>
<dbReference type="Proteomes" id="UP000231932">
    <property type="component" value="Chromosome"/>
</dbReference>
<dbReference type="RefSeq" id="WP_100666931.1">
    <property type="nucleotide sequence ID" value="NZ_CP024955.1"/>
</dbReference>
<name>A0A2K8N696_9BACL</name>
<dbReference type="PROSITE" id="PS51318">
    <property type="entry name" value="TAT"/>
    <property type="match status" value="1"/>
</dbReference>
<dbReference type="InterPro" id="IPR019546">
    <property type="entry name" value="TAT_signal_bac_arc"/>
</dbReference>
<evidence type="ECO:0000256" key="1">
    <source>
        <dbReference type="SAM" id="Phobius"/>
    </source>
</evidence>
<dbReference type="OrthoDB" id="8400810at2"/>
<evidence type="ECO:0000313" key="2">
    <source>
        <dbReference type="EMBL" id="ATY84100.1"/>
    </source>
</evidence>
<accession>A0A2K8N696</accession>
<gene>
    <name evidence="2" type="ORF">CVV65_03340</name>
</gene>
<dbReference type="NCBIfam" id="TIGR01409">
    <property type="entry name" value="TAT_signal_seq"/>
    <property type="match status" value="1"/>
</dbReference>
<dbReference type="InterPro" id="IPR006311">
    <property type="entry name" value="TAT_signal"/>
</dbReference>
<evidence type="ECO:0000313" key="3">
    <source>
        <dbReference type="Proteomes" id="UP000231932"/>
    </source>
</evidence>
<dbReference type="EMBL" id="CP024955">
    <property type="protein sequence ID" value="ATY84100.1"/>
    <property type="molecule type" value="Genomic_DNA"/>
</dbReference>